<evidence type="ECO:0000256" key="2">
    <source>
        <dbReference type="SAM" id="SignalP"/>
    </source>
</evidence>
<feature type="compositionally biased region" description="Gly residues" evidence="1">
    <location>
        <begin position="171"/>
        <end position="180"/>
    </location>
</feature>
<accession>A0A9X2K8P3</accession>
<name>A0A9X2K8P3_9ACTN</name>
<sequence>MNRVVKTALAVTAFGLAAAAMAVPAQAEVQYNAAKHAPVDGLGGGTIAGADPLGGLLSGLIGSSGGLLGALSGSAKSGAQSGAQQSGQMSEVERDIAAENRAAAGTTGNAAEDVTAAGGPVPELMPILSNVGNIPLGGGGLTESLPLLGSARMAQPSVKAGKQDQNAPATRGGGVTGGVTGTVSSSVERTVGTLSGVSLLPGSGSAATAKTMASSSQGLGAVSADALLGGVTKATWLALPHGAGRQLSPALGQVTPAEMAPVVEALPATSQAAAMDELTPLVQDTSALVEGRGMQAAGAYSDLITALGWTTDALTSSVRGTAARD</sequence>
<dbReference type="EMBL" id="JAMZEB010000002">
    <property type="protein sequence ID" value="MCP2363895.1"/>
    <property type="molecule type" value="Genomic_DNA"/>
</dbReference>
<dbReference type="Proteomes" id="UP001139648">
    <property type="component" value="Unassembled WGS sequence"/>
</dbReference>
<comment type="caution">
    <text evidence="3">The sequence shown here is derived from an EMBL/GenBank/DDBJ whole genome shotgun (WGS) entry which is preliminary data.</text>
</comment>
<keyword evidence="2" id="KW-0732">Signal</keyword>
<protein>
    <submittedName>
        <fullName evidence="3">Uncharacterized protein</fullName>
    </submittedName>
</protein>
<proteinExistence type="predicted"/>
<evidence type="ECO:0000313" key="4">
    <source>
        <dbReference type="Proteomes" id="UP001139648"/>
    </source>
</evidence>
<gene>
    <name evidence="3" type="ORF">HD597_010915</name>
</gene>
<reference evidence="3" key="1">
    <citation type="submission" date="2022-06" db="EMBL/GenBank/DDBJ databases">
        <title>Sequencing the genomes of 1000 actinobacteria strains.</title>
        <authorList>
            <person name="Klenk H.-P."/>
        </authorList>
    </citation>
    <scope>NUCLEOTIDE SEQUENCE</scope>
    <source>
        <strain evidence="3">DSM 46694</strain>
    </source>
</reference>
<organism evidence="3 4">
    <name type="scientific">Nonomuraea thailandensis</name>
    <dbReference type="NCBI Taxonomy" id="1188745"/>
    <lineage>
        <taxon>Bacteria</taxon>
        <taxon>Bacillati</taxon>
        <taxon>Actinomycetota</taxon>
        <taxon>Actinomycetes</taxon>
        <taxon>Streptosporangiales</taxon>
        <taxon>Streptosporangiaceae</taxon>
        <taxon>Nonomuraea</taxon>
    </lineage>
</organism>
<feature type="signal peptide" evidence="2">
    <location>
        <begin position="1"/>
        <end position="27"/>
    </location>
</feature>
<dbReference type="AlphaFoldDB" id="A0A9X2K8P3"/>
<feature type="chain" id="PRO_5040962939" evidence="2">
    <location>
        <begin position="28"/>
        <end position="325"/>
    </location>
</feature>
<evidence type="ECO:0000313" key="3">
    <source>
        <dbReference type="EMBL" id="MCP2363895.1"/>
    </source>
</evidence>
<evidence type="ECO:0000256" key="1">
    <source>
        <dbReference type="SAM" id="MobiDB-lite"/>
    </source>
</evidence>
<dbReference type="RefSeq" id="WP_253755863.1">
    <property type="nucleotide sequence ID" value="NZ_BAABKA010000082.1"/>
</dbReference>
<keyword evidence="4" id="KW-1185">Reference proteome</keyword>
<feature type="region of interest" description="Disordered" evidence="1">
    <location>
        <begin position="159"/>
        <end position="183"/>
    </location>
</feature>